<dbReference type="Gene3D" id="3.40.50.10140">
    <property type="entry name" value="Toll/interleukin-1 receptor homology (TIR) domain"/>
    <property type="match status" value="1"/>
</dbReference>
<evidence type="ECO:0000313" key="1">
    <source>
        <dbReference type="EMBL" id="KAF3948545.1"/>
    </source>
</evidence>
<accession>A0A8J4QEE8</accession>
<dbReference type="AlphaFoldDB" id="A0A8J4QEE8"/>
<evidence type="ECO:0000313" key="2">
    <source>
        <dbReference type="Proteomes" id="UP000737018"/>
    </source>
</evidence>
<dbReference type="EMBL" id="JRKL02006733">
    <property type="protein sequence ID" value="KAF3948545.1"/>
    <property type="molecule type" value="Genomic_DNA"/>
</dbReference>
<keyword evidence="2" id="KW-1185">Reference proteome</keyword>
<organism evidence="1 2">
    <name type="scientific">Castanea mollissima</name>
    <name type="common">Chinese chestnut</name>
    <dbReference type="NCBI Taxonomy" id="60419"/>
    <lineage>
        <taxon>Eukaryota</taxon>
        <taxon>Viridiplantae</taxon>
        <taxon>Streptophyta</taxon>
        <taxon>Embryophyta</taxon>
        <taxon>Tracheophyta</taxon>
        <taxon>Spermatophyta</taxon>
        <taxon>Magnoliopsida</taxon>
        <taxon>eudicotyledons</taxon>
        <taxon>Gunneridae</taxon>
        <taxon>Pentapetalae</taxon>
        <taxon>rosids</taxon>
        <taxon>fabids</taxon>
        <taxon>Fagales</taxon>
        <taxon>Fagaceae</taxon>
        <taxon>Castanea</taxon>
    </lineage>
</organism>
<name>A0A8J4QEE8_9ROSI</name>
<gene>
    <name evidence="1" type="ORF">CMV_025473</name>
</gene>
<protein>
    <submittedName>
        <fullName evidence="1">Uncharacterized protein</fullName>
    </submittedName>
</protein>
<proteinExistence type="predicted"/>
<dbReference type="Proteomes" id="UP000737018">
    <property type="component" value="Unassembled WGS sequence"/>
</dbReference>
<sequence length="336" mass="37224">MHFVEFLSYTPFSVKTRVAKADCKLKKVTRPALDQRVPGLQNQARQAVEVLSNTAQCPITKAQCEQLLALFNSGTDQGTSHHVANVSTSAAISSMLSGAPGVPAATGVPSPSLTSSENSSFVETIFLLAPIRRIFNTTQLIRLGSSHFFVPNFRSTCSSPNLRTFAAHALGNFIATFEVKSAPQSPLSSVPNFRFNSISFKATQFRSIFSNGFNGHGNGLLIFPKFLFFFCRPREENIEKVEMWRAALTHVGNLAGWPLMNRPFSQVIKSIVRLIWHNLNNDAFSEVTKGLCCNCFKLVDYFQSSSNILQGLPNTIIPGEWGWRKLGFIWYTSKTS</sequence>
<comment type="caution">
    <text evidence="1">The sequence shown here is derived from an EMBL/GenBank/DDBJ whole genome shotgun (WGS) entry which is preliminary data.</text>
</comment>
<dbReference type="InterPro" id="IPR035897">
    <property type="entry name" value="Toll_tir_struct_dom_sf"/>
</dbReference>
<reference evidence="1" key="1">
    <citation type="submission" date="2020-03" db="EMBL/GenBank/DDBJ databases">
        <title>Castanea mollissima Vanexum genome sequencing.</title>
        <authorList>
            <person name="Staton M."/>
        </authorList>
    </citation>
    <scope>NUCLEOTIDE SEQUENCE</scope>
    <source>
        <tissue evidence="1">Leaf</tissue>
    </source>
</reference>